<dbReference type="InterPro" id="IPR050469">
    <property type="entry name" value="Diguanylate_Cyclase"/>
</dbReference>
<comment type="catalytic activity">
    <reaction evidence="4">
        <text>2 GTP = 3',3'-c-di-GMP + 2 diphosphate</text>
        <dbReference type="Rhea" id="RHEA:24898"/>
        <dbReference type="ChEBI" id="CHEBI:33019"/>
        <dbReference type="ChEBI" id="CHEBI:37565"/>
        <dbReference type="ChEBI" id="CHEBI:58805"/>
        <dbReference type="EC" id="2.7.7.65"/>
    </reaction>
</comment>
<dbReference type="CDD" id="cd01949">
    <property type="entry name" value="GGDEF"/>
    <property type="match status" value="1"/>
</dbReference>
<feature type="domain" description="GGDEF" evidence="6">
    <location>
        <begin position="445"/>
        <end position="579"/>
    </location>
</feature>
<dbReference type="Gene3D" id="3.30.70.270">
    <property type="match status" value="1"/>
</dbReference>
<dbReference type="EC" id="2.7.7.65" evidence="3"/>
<dbReference type="GO" id="GO:0052621">
    <property type="term" value="F:diguanylate cyclase activity"/>
    <property type="evidence" value="ECO:0007669"/>
    <property type="project" value="UniProtKB-EC"/>
</dbReference>
<comment type="caution">
    <text evidence="7">The sequence shown here is derived from an EMBL/GenBank/DDBJ whole genome shotgun (WGS) entry which is preliminary data.</text>
</comment>
<dbReference type="RefSeq" id="WP_042556505.1">
    <property type="nucleotide sequence ID" value="NZ_JXQW01000117.1"/>
</dbReference>
<organism evidence="7 8">
    <name type="scientific">Pseudomonas fulva</name>
    <dbReference type="NCBI Taxonomy" id="47880"/>
    <lineage>
        <taxon>Bacteria</taxon>
        <taxon>Pseudomonadati</taxon>
        <taxon>Pseudomonadota</taxon>
        <taxon>Gammaproteobacteria</taxon>
        <taxon>Pseudomonadales</taxon>
        <taxon>Pseudomonadaceae</taxon>
        <taxon>Pseudomonas</taxon>
    </lineage>
</organism>
<dbReference type="PANTHER" id="PTHR45138">
    <property type="entry name" value="REGULATORY COMPONENTS OF SENSORY TRANSDUCTION SYSTEM"/>
    <property type="match status" value="1"/>
</dbReference>
<comment type="cofactor">
    <cofactor evidence="1">
        <name>Mg(2+)</name>
        <dbReference type="ChEBI" id="CHEBI:18420"/>
    </cofactor>
</comment>
<dbReference type="OrthoDB" id="9812260at2"/>
<dbReference type="InterPro" id="IPR043128">
    <property type="entry name" value="Rev_trsase/Diguanyl_cyclase"/>
</dbReference>
<reference evidence="7 8" key="1">
    <citation type="submission" date="2014-12" db="EMBL/GenBank/DDBJ databases">
        <title>16Stimator: statistical estimation of ribosomal gene copy numbers from draft genome assemblies.</title>
        <authorList>
            <person name="Perisin M.A."/>
            <person name="Vetter M."/>
            <person name="Gilbert J.A."/>
            <person name="Bergelson J."/>
        </authorList>
    </citation>
    <scope>NUCLEOTIDE SEQUENCE [LARGE SCALE GENOMIC DNA]</scope>
    <source>
        <strain evidence="7 8">MEJ086</strain>
    </source>
</reference>
<proteinExistence type="predicted"/>
<evidence type="ECO:0000256" key="1">
    <source>
        <dbReference type="ARBA" id="ARBA00001946"/>
    </source>
</evidence>
<sequence>MLAGGPLHVATRLDKWINTTLVVVSLGIVLSFTLIVTDFYRTYRAQAKTLTQLSVFEEALRTMEAISAERGPTNGMLGGLGGDPQRLQRARTLSDERLGSLEVAISGCLPCEALPYPVAEISQALERARGRVDSLLSQPVGQRDPASLAEAVSAMIAATERMFPLVDWFARDMVRRTPQIGATLYNTYWAARLREVAGRWGSQLTPALAEQRPLHAAEIRQLQLTEGRLEQLQVQLGLGMNNLPNHFSGAATRELKTAYASMQQAYSREGMELHRNVMDALARHTAPTPAAFAERYVPHMASIIALRDTTLRLTKTDLQRTTRTSMTHLLLVAGSGFALLLLLAAGYLWLRRRVIKPLLLGTHRIMTLIDSHSTALPVSADDGYSVFETLQELERQLRQAHVVRRERDELIAELKANAETDHLTGLPNRRAFDRLFQAPAQDDSRQRAIILFDIDHFKRVNDTYGHPAGDRLLQLIAARCQAQIRGEERIARIGGEEFAIQLWLSSAEAALHFAERIRGAISEAPFDLGLDHPIAVTASFGVALASQAEDDDVETLRALADEALYKAKRNGRNRSELAI</sequence>
<dbReference type="Proteomes" id="UP000032068">
    <property type="component" value="Unassembled WGS sequence"/>
</dbReference>
<evidence type="ECO:0000256" key="4">
    <source>
        <dbReference type="ARBA" id="ARBA00034247"/>
    </source>
</evidence>
<dbReference type="SMART" id="SM00267">
    <property type="entry name" value="GGDEF"/>
    <property type="match status" value="1"/>
</dbReference>
<feature type="transmembrane region" description="Helical" evidence="5">
    <location>
        <begin position="329"/>
        <end position="350"/>
    </location>
</feature>
<evidence type="ECO:0000313" key="7">
    <source>
        <dbReference type="EMBL" id="KIP88742.1"/>
    </source>
</evidence>
<dbReference type="InterPro" id="IPR000160">
    <property type="entry name" value="GGDEF_dom"/>
</dbReference>
<keyword evidence="5" id="KW-0472">Membrane</keyword>
<evidence type="ECO:0000256" key="5">
    <source>
        <dbReference type="SAM" id="Phobius"/>
    </source>
</evidence>
<dbReference type="PROSITE" id="PS50887">
    <property type="entry name" value="GGDEF"/>
    <property type="match status" value="1"/>
</dbReference>
<keyword evidence="5" id="KW-1133">Transmembrane helix</keyword>
<dbReference type="EMBL" id="JXQW01000117">
    <property type="protein sequence ID" value="KIP88742.1"/>
    <property type="molecule type" value="Genomic_DNA"/>
</dbReference>
<evidence type="ECO:0000259" key="6">
    <source>
        <dbReference type="PROSITE" id="PS50887"/>
    </source>
</evidence>
<accession>A0A0D0I758</accession>
<comment type="subcellular location">
    <subcellularLocation>
        <location evidence="2">Cell inner membrane</location>
    </subcellularLocation>
</comment>
<evidence type="ECO:0000313" key="8">
    <source>
        <dbReference type="Proteomes" id="UP000032068"/>
    </source>
</evidence>
<dbReference type="AlphaFoldDB" id="A0A0D0I758"/>
<dbReference type="GO" id="GO:0005886">
    <property type="term" value="C:plasma membrane"/>
    <property type="evidence" value="ECO:0007669"/>
    <property type="project" value="UniProtKB-SubCell"/>
</dbReference>
<dbReference type="FunFam" id="3.30.70.270:FF:000001">
    <property type="entry name" value="Diguanylate cyclase domain protein"/>
    <property type="match status" value="1"/>
</dbReference>
<feature type="transmembrane region" description="Helical" evidence="5">
    <location>
        <begin position="20"/>
        <end position="40"/>
    </location>
</feature>
<evidence type="ECO:0000256" key="3">
    <source>
        <dbReference type="ARBA" id="ARBA00012528"/>
    </source>
</evidence>
<keyword evidence="5" id="KW-0812">Transmembrane</keyword>
<dbReference type="SUPFAM" id="SSF55073">
    <property type="entry name" value="Nucleotide cyclase"/>
    <property type="match status" value="1"/>
</dbReference>
<dbReference type="PANTHER" id="PTHR45138:SF9">
    <property type="entry name" value="DIGUANYLATE CYCLASE DGCM-RELATED"/>
    <property type="match status" value="1"/>
</dbReference>
<name>A0A0D0I758_9PSED</name>
<dbReference type="NCBIfam" id="TIGR00254">
    <property type="entry name" value="GGDEF"/>
    <property type="match status" value="1"/>
</dbReference>
<protein>
    <recommendedName>
        <fullName evidence="3">diguanylate cyclase</fullName>
        <ecNumber evidence="3">2.7.7.65</ecNumber>
    </recommendedName>
</protein>
<dbReference type="Pfam" id="PF00990">
    <property type="entry name" value="GGDEF"/>
    <property type="match status" value="1"/>
</dbReference>
<evidence type="ECO:0000256" key="2">
    <source>
        <dbReference type="ARBA" id="ARBA00004533"/>
    </source>
</evidence>
<gene>
    <name evidence="7" type="ORF">RU08_24530</name>
</gene>
<dbReference type="InterPro" id="IPR029787">
    <property type="entry name" value="Nucleotide_cyclase"/>
</dbReference>